<dbReference type="InterPro" id="IPR011059">
    <property type="entry name" value="Metal-dep_hydrolase_composite"/>
</dbReference>
<dbReference type="EMBL" id="BSOS01000045">
    <property type="protein sequence ID" value="GLR66993.1"/>
    <property type="molecule type" value="Genomic_DNA"/>
</dbReference>
<keyword evidence="3" id="KW-1185">Reference proteome</keyword>
<dbReference type="SUPFAM" id="SSF51556">
    <property type="entry name" value="Metallo-dependent hydrolases"/>
    <property type="match status" value="1"/>
</dbReference>
<name>A0ABQ6A9T6_9PROT</name>
<organism evidence="2 3">
    <name type="scientific">Acidocella aquatica</name>
    <dbReference type="NCBI Taxonomy" id="1922313"/>
    <lineage>
        <taxon>Bacteria</taxon>
        <taxon>Pseudomonadati</taxon>
        <taxon>Pseudomonadota</taxon>
        <taxon>Alphaproteobacteria</taxon>
        <taxon>Acetobacterales</taxon>
        <taxon>Acidocellaceae</taxon>
        <taxon>Acidocella</taxon>
    </lineage>
</organism>
<proteinExistence type="predicted"/>
<dbReference type="InterPro" id="IPR013108">
    <property type="entry name" value="Amidohydro_3"/>
</dbReference>
<feature type="domain" description="Amidohydrolase 3" evidence="1">
    <location>
        <begin position="435"/>
        <end position="527"/>
    </location>
</feature>
<dbReference type="SUPFAM" id="SSF51338">
    <property type="entry name" value="Composite domain of metallo-dependent hydrolases"/>
    <property type="match status" value="1"/>
</dbReference>
<evidence type="ECO:0000259" key="1">
    <source>
        <dbReference type="Pfam" id="PF07969"/>
    </source>
</evidence>
<dbReference type="Pfam" id="PF07969">
    <property type="entry name" value="Amidohydro_3"/>
    <property type="match status" value="2"/>
</dbReference>
<dbReference type="PANTHER" id="PTHR11647">
    <property type="entry name" value="HYDRANTOINASE/DIHYDROPYRIMIDINASE FAMILY MEMBER"/>
    <property type="match status" value="1"/>
</dbReference>
<feature type="domain" description="Amidohydrolase 3" evidence="1">
    <location>
        <begin position="48"/>
        <end position="107"/>
    </location>
</feature>
<dbReference type="Proteomes" id="UP001156641">
    <property type="component" value="Unassembled WGS sequence"/>
</dbReference>
<protein>
    <submittedName>
        <fullName evidence="2">Amidohydrolase</fullName>
    </submittedName>
</protein>
<dbReference type="PANTHER" id="PTHR11647:SF1">
    <property type="entry name" value="COLLAPSIN RESPONSE MEDIATOR PROTEIN"/>
    <property type="match status" value="1"/>
</dbReference>
<evidence type="ECO:0000313" key="2">
    <source>
        <dbReference type="EMBL" id="GLR66993.1"/>
    </source>
</evidence>
<reference evidence="3" key="1">
    <citation type="journal article" date="2019" name="Int. J. Syst. Evol. Microbiol.">
        <title>The Global Catalogue of Microorganisms (GCM) 10K type strain sequencing project: providing services to taxonomists for standard genome sequencing and annotation.</title>
        <authorList>
            <consortium name="The Broad Institute Genomics Platform"/>
            <consortium name="The Broad Institute Genome Sequencing Center for Infectious Disease"/>
            <person name="Wu L."/>
            <person name="Ma J."/>
        </authorList>
    </citation>
    <scope>NUCLEOTIDE SEQUENCE [LARGE SCALE GENOMIC DNA]</scope>
    <source>
        <strain evidence="3">NBRC 112502</strain>
    </source>
</reference>
<gene>
    <name evidence="2" type="ORF">GCM10010909_16740</name>
</gene>
<dbReference type="RefSeq" id="WP_284257696.1">
    <property type="nucleotide sequence ID" value="NZ_BSOS01000045.1"/>
</dbReference>
<comment type="caution">
    <text evidence="2">The sequence shown here is derived from an EMBL/GenBank/DDBJ whole genome shotgun (WGS) entry which is preliminary data.</text>
</comment>
<dbReference type="InterPro" id="IPR032466">
    <property type="entry name" value="Metal_Hydrolase"/>
</dbReference>
<sequence>MARYDLVIKNGTIIDGLQTPRYRADVAVKDGIIVEIGGNIAADLAETVIDAAGKIVAPGVVDLHTHYDSQIFWDPWCTMSGWHGVTSVVIGNCGFGFAPCKPEDRERAMLSLVRNEAVPLETMRQGMPWDWVTFREYLESVEHTPKGVNVMSFVPLAPIYGYVIGIDEAKKRQATEAELQAMCDLVVEGMEVGGCGISVQIMGDEGNVQLDYDGTPMVTDLISKRDLTAFARAMGSTGRGISQMTGELENAALMARESGRPAIWNALMAEGALNQHGGVKISPKTALGRLKELNEVEGVRVYAQAQTVNFASQFTLEEYNLADGVPCWKEALIGTVPEKLVKLSDPERRRAMKDMHELRGGLFASGYVLEAIKVAWLPLDIPNGLQLQEKYEGFTIGEIARRENKHPIDVFLDISVWGELKSGFETEMIMTPPENMQEIIKAPTGLPGISDGGAHTKFVTTGRFPTDLLGLWSRDHDLLSLEEAHWRLSAYPARAAGLKGRGYIAEGMAADIIIYDLETLGAMPQERLWDYPAGEWRLVQKAKGYNYIIVNGVVTFMDGECTGATPGKLLRHGGM</sequence>
<evidence type="ECO:0000313" key="3">
    <source>
        <dbReference type="Proteomes" id="UP001156641"/>
    </source>
</evidence>
<accession>A0ABQ6A9T6</accession>
<dbReference type="Gene3D" id="2.30.40.10">
    <property type="entry name" value="Urease, subunit C, domain 1"/>
    <property type="match status" value="1"/>
</dbReference>
<dbReference type="InterPro" id="IPR050378">
    <property type="entry name" value="Metallo-dep_Hydrolases_sf"/>
</dbReference>
<dbReference type="Gene3D" id="3.20.20.140">
    <property type="entry name" value="Metal-dependent hydrolases"/>
    <property type="match status" value="2"/>
</dbReference>